<dbReference type="EMBL" id="VLNY01000005">
    <property type="protein sequence ID" value="KAA0022607.1"/>
    <property type="molecule type" value="Genomic_DNA"/>
</dbReference>
<comment type="caution">
    <text evidence="2">The sequence shown here is derived from an EMBL/GenBank/DDBJ whole genome shotgun (WGS) entry which is preliminary data.</text>
</comment>
<keyword evidence="3" id="KW-1185">Reference proteome</keyword>
<accession>A0A5A7SD05</accession>
<evidence type="ECO:0000313" key="2">
    <source>
        <dbReference type="EMBL" id="KAA0022607.1"/>
    </source>
</evidence>
<evidence type="ECO:0000256" key="1">
    <source>
        <dbReference type="SAM" id="SignalP"/>
    </source>
</evidence>
<feature type="signal peptide" evidence="1">
    <location>
        <begin position="1"/>
        <end position="28"/>
    </location>
</feature>
<evidence type="ECO:0000313" key="3">
    <source>
        <dbReference type="Proteomes" id="UP000322244"/>
    </source>
</evidence>
<organism evidence="2 3">
    <name type="scientific">Antrihabitans cavernicola</name>
    <dbReference type="NCBI Taxonomy" id="2495913"/>
    <lineage>
        <taxon>Bacteria</taxon>
        <taxon>Bacillati</taxon>
        <taxon>Actinomycetota</taxon>
        <taxon>Actinomycetes</taxon>
        <taxon>Mycobacteriales</taxon>
        <taxon>Nocardiaceae</taxon>
        <taxon>Antrihabitans</taxon>
    </lineage>
</organism>
<sequence>MKITLIRTLGIAAAASSIALLGAGTAVAAPVGVSPTPSCPNPLPYGQATCTVSPDKLSVTSQYYADTVTYNYDRLGNYVCASRPNVIGYAIHDIPCNAAVAAVHALPPLPIGDWFPSASQ</sequence>
<protein>
    <submittedName>
        <fullName evidence="2">Uncharacterized protein</fullName>
    </submittedName>
</protein>
<gene>
    <name evidence="2" type="ORF">FOY51_13020</name>
</gene>
<dbReference type="RefSeq" id="WP_149430662.1">
    <property type="nucleotide sequence ID" value="NZ_VLNY01000005.1"/>
</dbReference>
<reference evidence="2 3" key="1">
    <citation type="submission" date="2019-07" db="EMBL/GenBank/DDBJ databases">
        <title>Rhodococcus cavernicolus sp. nov., isolated from a cave.</title>
        <authorList>
            <person name="Lee S.D."/>
        </authorList>
    </citation>
    <scope>NUCLEOTIDE SEQUENCE [LARGE SCALE GENOMIC DNA]</scope>
    <source>
        <strain evidence="2 3">C1-24</strain>
    </source>
</reference>
<dbReference type="Proteomes" id="UP000322244">
    <property type="component" value="Unassembled WGS sequence"/>
</dbReference>
<feature type="chain" id="PRO_5022683970" evidence="1">
    <location>
        <begin position="29"/>
        <end position="120"/>
    </location>
</feature>
<name>A0A5A7SD05_9NOCA</name>
<keyword evidence="1" id="KW-0732">Signal</keyword>
<dbReference type="AlphaFoldDB" id="A0A5A7SD05"/>
<proteinExistence type="predicted"/>